<evidence type="ECO:0000259" key="2">
    <source>
        <dbReference type="PROSITE" id="PS50887"/>
    </source>
</evidence>
<sequence length="528" mass="55565">MQPVQEVVRLLEQAQAGQAVEAIARADALLGDAEVDDDGNVDGDHACLHFVRVIAFNVLGDIPAFEDAVERMLQTEASPGWRAAALASRAGLRSRIGEAQAAPYDLDGVLHDLVKAESLVLDETEPAAAVNARVAIAIAFYELRLYELVGPHYEAAYTLSAKLEPGNGNRAMWLINLAELHLVWALELYQVGDAATAESHTTRAEEYGERAAAEAQGPDAEVWADYALLAAACAKADRQLPIAAATEIGYYLGRLRARGISALLLAFAGPFHAVALRRSAQPEEALEVIEQAIAALPPDTGVVLTAAHHHTHALLLAALGSSVAAAGTAYGRTLAVALWQQRLRTLNSVETIRSMEQLRVEAWIDPLTGLANRRAFDAAVSNYEGGADMWATVLVIDTDKFKQINDTDGHAAGDAALRAIADSLSALVRADDLVARLGGDEFAVLLPGLGNALGREVAQRMAEAVRGLDGPATLSIGVAGGPASTLPAVVELADAAMYRAKRRGGDGVEVHVPPPPTVTASSTPSLAA</sequence>
<evidence type="ECO:0000313" key="4">
    <source>
        <dbReference type="Proteomes" id="UP000542742"/>
    </source>
</evidence>
<gene>
    <name evidence="3" type="ORF">BKA14_002151</name>
</gene>
<feature type="compositionally biased region" description="Low complexity" evidence="1">
    <location>
        <begin position="518"/>
        <end position="528"/>
    </location>
</feature>
<comment type="caution">
    <text evidence="3">The sequence shown here is derived from an EMBL/GenBank/DDBJ whole genome shotgun (WGS) entry which is preliminary data.</text>
</comment>
<dbReference type="PROSITE" id="PS50887">
    <property type="entry name" value="GGDEF"/>
    <property type="match status" value="1"/>
</dbReference>
<accession>A0A7W7FZF3</accession>
<dbReference type="SMART" id="SM00267">
    <property type="entry name" value="GGDEF"/>
    <property type="match status" value="1"/>
</dbReference>
<dbReference type="EMBL" id="JACHMF010000001">
    <property type="protein sequence ID" value="MBB4692003.1"/>
    <property type="molecule type" value="Genomic_DNA"/>
</dbReference>
<dbReference type="Gene3D" id="3.30.70.270">
    <property type="match status" value="1"/>
</dbReference>
<reference evidence="3 4" key="1">
    <citation type="submission" date="2020-08" db="EMBL/GenBank/DDBJ databases">
        <title>Sequencing the genomes of 1000 actinobacteria strains.</title>
        <authorList>
            <person name="Klenk H.-P."/>
        </authorList>
    </citation>
    <scope>NUCLEOTIDE SEQUENCE [LARGE SCALE GENOMIC DNA]</scope>
    <source>
        <strain evidence="3 4">DSM 45518</strain>
    </source>
</reference>
<dbReference type="GO" id="GO:1902201">
    <property type="term" value="P:negative regulation of bacterial-type flagellum-dependent cell motility"/>
    <property type="evidence" value="ECO:0007669"/>
    <property type="project" value="TreeGrafter"/>
</dbReference>
<dbReference type="GO" id="GO:0043709">
    <property type="term" value="P:cell adhesion involved in single-species biofilm formation"/>
    <property type="evidence" value="ECO:0007669"/>
    <property type="project" value="TreeGrafter"/>
</dbReference>
<keyword evidence="4" id="KW-1185">Reference proteome</keyword>
<evidence type="ECO:0000313" key="3">
    <source>
        <dbReference type="EMBL" id="MBB4692003.1"/>
    </source>
</evidence>
<dbReference type="NCBIfam" id="TIGR00254">
    <property type="entry name" value="GGDEF"/>
    <property type="match status" value="1"/>
</dbReference>
<dbReference type="CDD" id="cd01949">
    <property type="entry name" value="GGDEF"/>
    <property type="match status" value="1"/>
</dbReference>
<dbReference type="InterPro" id="IPR029787">
    <property type="entry name" value="Nucleotide_cyclase"/>
</dbReference>
<dbReference type="InterPro" id="IPR000160">
    <property type="entry name" value="GGDEF_dom"/>
</dbReference>
<dbReference type="SUPFAM" id="SSF55073">
    <property type="entry name" value="Nucleotide cyclase"/>
    <property type="match status" value="1"/>
</dbReference>
<feature type="domain" description="GGDEF" evidence="2">
    <location>
        <begin position="389"/>
        <end position="513"/>
    </location>
</feature>
<dbReference type="InterPro" id="IPR050469">
    <property type="entry name" value="Diguanylate_Cyclase"/>
</dbReference>
<dbReference type="Pfam" id="PF00990">
    <property type="entry name" value="GGDEF"/>
    <property type="match status" value="1"/>
</dbReference>
<dbReference type="AlphaFoldDB" id="A0A7W7FZF3"/>
<dbReference type="PANTHER" id="PTHR45138:SF9">
    <property type="entry name" value="DIGUANYLATE CYCLASE DGCM-RELATED"/>
    <property type="match status" value="1"/>
</dbReference>
<organism evidence="3 4">
    <name type="scientific">Paractinoplanes abujensis</name>
    <dbReference type="NCBI Taxonomy" id="882441"/>
    <lineage>
        <taxon>Bacteria</taxon>
        <taxon>Bacillati</taxon>
        <taxon>Actinomycetota</taxon>
        <taxon>Actinomycetes</taxon>
        <taxon>Micromonosporales</taxon>
        <taxon>Micromonosporaceae</taxon>
        <taxon>Paractinoplanes</taxon>
    </lineage>
</organism>
<protein>
    <submittedName>
        <fullName evidence="3">Diguanylate cyclase (GGDEF)-like protein</fullName>
    </submittedName>
</protein>
<dbReference type="PANTHER" id="PTHR45138">
    <property type="entry name" value="REGULATORY COMPONENTS OF SENSORY TRANSDUCTION SYSTEM"/>
    <property type="match status" value="1"/>
</dbReference>
<dbReference type="RefSeq" id="WP_184950781.1">
    <property type="nucleotide sequence ID" value="NZ_BOMC01000002.1"/>
</dbReference>
<evidence type="ECO:0000256" key="1">
    <source>
        <dbReference type="SAM" id="MobiDB-lite"/>
    </source>
</evidence>
<name>A0A7W7FZF3_9ACTN</name>
<dbReference type="InterPro" id="IPR043128">
    <property type="entry name" value="Rev_trsase/Diguanyl_cyclase"/>
</dbReference>
<proteinExistence type="predicted"/>
<dbReference type="GO" id="GO:0052621">
    <property type="term" value="F:diguanylate cyclase activity"/>
    <property type="evidence" value="ECO:0007669"/>
    <property type="project" value="TreeGrafter"/>
</dbReference>
<feature type="region of interest" description="Disordered" evidence="1">
    <location>
        <begin position="504"/>
        <end position="528"/>
    </location>
</feature>
<dbReference type="Proteomes" id="UP000542742">
    <property type="component" value="Unassembled WGS sequence"/>
</dbReference>
<dbReference type="GO" id="GO:0005886">
    <property type="term" value="C:plasma membrane"/>
    <property type="evidence" value="ECO:0007669"/>
    <property type="project" value="TreeGrafter"/>
</dbReference>